<evidence type="ECO:0000256" key="4">
    <source>
        <dbReference type="ARBA" id="ARBA00022694"/>
    </source>
</evidence>
<evidence type="ECO:0000256" key="1">
    <source>
        <dbReference type="ARBA" id="ARBA00022603"/>
    </source>
</evidence>
<dbReference type="Gene3D" id="3.40.50.150">
    <property type="entry name" value="Vaccinia Virus protein VP39"/>
    <property type="match status" value="1"/>
</dbReference>
<keyword evidence="2" id="KW-0808">Transferase</keyword>
<gene>
    <name evidence="7" type="ORF">OdinLCB4_006160</name>
</gene>
<dbReference type="EMBL" id="CP091871">
    <property type="protein sequence ID" value="WEU40051.1"/>
    <property type="molecule type" value="Genomic_DNA"/>
</dbReference>
<dbReference type="FunFam" id="3.10.330.20:FF:000003">
    <property type="entry name" value="tRNA (Adenine(58)-N(1))-methyltransferase, mitochondrial isoform X1"/>
    <property type="match status" value="1"/>
</dbReference>
<evidence type="ECO:0000313" key="7">
    <source>
        <dbReference type="EMBL" id="WEU40051.1"/>
    </source>
</evidence>
<evidence type="ECO:0000256" key="5">
    <source>
        <dbReference type="PIRSR" id="PIRSR017269-1"/>
    </source>
</evidence>
<name>A0AAF0D1Q8_ODILC</name>
<accession>A0AAF0D1Q8</accession>
<dbReference type="InterPro" id="IPR014816">
    <property type="entry name" value="tRNA_MeTrfase_Gcd14"/>
</dbReference>
<dbReference type="PIRSF" id="PIRSF017269">
    <property type="entry name" value="GCD14"/>
    <property type="match status" value="1"/>
</dbReference>
<sequence length="256" mass="28620">MSIISEGDYVLLVTDYKKRWLVKVQKGREHHTHRGIIKHDDLIGREYGCKGYTSLGVEYTVFKPVLSDLILKMQRSTQIIYPKDVGIILSYTGLSDGARVAEAGVGSGGLTIYLANAVKPHGKIYGYDIRDESLAATERNLIEYGLSEYVELKKHDVCEGFLEKDLDAVILDLATPWLVVEKAYSALKGSGILVNYSPTIEQTQKAVYAMGEAGFRDIKTFECILREIMIREDKGTRPATLMIGHTGYMTFARKTV</sequence>
<dbReference type="GO" id="GO:0030488">
    <property type="term" value="P:tRNA methylation"/>
    <property type="evidence" value="ECO:0007669"/>
    <property type="project" value="InterPro"/>
</dbReference>
<keyword evidence="1" id="KW-0489">Methyltransferase</keyword>
<keyword evidence="4" id="KW-0819">tRNA processing</keyword>
<dbReference type="InterPro" id="IPR049470">
    <property type="entry name" value="TRM61_C"/>
</dbReference>
<evidence type="ECO:0000259" key="6">
    <source>
        <dbReference type="Pfam" id="PF08704"/>
    </source>
</evidence>
<dbReference type="KEGG" id="oyw:OdinLCB4_006160"/>
<dbReference type="InterPro" id="IPR029063">
    <property type="entry name" value="SAM-dependent_MTases_sf"/>
</dbReference>
<dbReference type="CDD" id="cd02440">
    <property type="entry name" value="AdoMet_MTases"/>
    <property type="match status" value="1"/>
</dbReference>
<evidence type="ECO:0000256" key="2">
    <source>
        <dbReference type="ARBA" id="ARBA00022679"/>
    </source>
</evidence>
<dbReference type="PROSITE" id="PS51620">
    <property type="entry name" value="SAM_TRM61"/>
    <property type="match status" value="1"/>
</dbReference>
<dbReference type="Pfam" id="PF14801">
    <property type="entry name" value="TrmI-like_N"/>
    <property type="match status" value="1"/>
</dbReference>
<dbReference type="GO" id="GO:0160107">
    <property type="term" value="F:tRNA (adenine(58)-N1)-methyltransferase activity"/>
    <property type="evidence" value="ECO:0007669"/>
    <property type="project" value="InterPro"/>
</dbReference>
<proteinExistence type="predicted"/>
<organism evidence="7 8">
    <name type="scientific">Odinarchaeota yellowstonii (strain LCB_4)</name>
    <dbReference type="NCBI Taxonomy" id="1841599"/>
    <lineage>
        <taxon>Archaea</taxon>
        <taxon>Promethearchaeati</taxon>
        <taxon>Candidatus Odinarchaeota</taxon>
        <taxon>Candidatus Odinarchaeia</taxon>
        <taxon>Candidatus Odinarchaeales</taxon>
        <taxon>Candidatus Odinarchaeaceae</taxon>
        <taxon>Candidatus Odinarchaeum</taxon>
    </lineage>
</organism>
<dbReference type="PANTHER" id="PTHR12133">
    <property type="entry name" value="TRNA (ADENINE(58)-N(1))-METHYLTRANSFERASE"/>
    <property type="match status" value="1"/>
</dbReference>
<dbReference type="SUPFAM" id="SSF53335">
    <property type="entry name" value="S-adenosyl-L-methionine-dependent methyltransferases"/>
    <property type="match status" value="1"/>
</dbReference>
<feature type="domain" description="tRNA (adenine(58)-N(1))-methyltransferase catalytic subunit TRM61 C-terminal" evidence="6">
    <location>
        <begin position="71"/>
        <end position="233"/>
    </location>
</feature>
<dbReference type="AlphaFoldDB" id="A0AAF0D1Q8"/>
<feature type="binding site" evidence="5">
    <location>
        <position position="172"/>
    </location>
    <ligand>
        <name>S-adenosyl-L-methionine</name>
        <dbReference type="ChEBI" id="CHEBI:59789"/>
    </ligand>
</feature>
<protein>
    <submittedName>
        <fullName evidence="7">tRNA (Adenine-N1)-methyltransferase</fullName>
    </submittedName>
</protein>
<dbReference type="PANTHER" id="PTHR12133:SF1">
    <property type="entry name" value="TRNA (ADENINE(58)-N(1))-METHYLTRANSFERASE, MITOCHONDRIAL"/>
    <property type="match status" value="1"/>
</dbReference>
<feature type="binding site" evidence="5">
    <location>
        <position position="128"/>
    </location>
    <ligand>
        <name>S-adenosyl-L-methionine</name>
        <dbReference type="ChEBI" id="CHEBI:59789"/>
    </ligand>
</feature>
<evidence type="ECO:0000256" key="3">
    <source>
        <dbReference type="ARBA" id="ARBA00022691"/>
    </source>
</evidence>
<feature type="binding site" evidence="5">
    <location>
        <position position="156"/>
    </location>
    <ligand>
        <name>S-adenosyl-L-methionine</name>
        <dbReference type="ChEBI" id="CHEBI:59789"/>
    </ligand>
</feature>
<dbReference type="GO" id="GO:0031515">
    <property type="term" value="C:tRNA (m1A) methyltransferase complex"/>
    <property type="evidence" value="ECO:0007669"/>
    <property type="project" value="InterPro"/>
</dbReference>
<dbReference type="Pfam" id="PF08704">
    <property type="entry name" value="GCD14"/>
    <property type="match status" value="1"/>
</dbReference>
<dbReference type="Gene3D" id="3.10.330.20">
    <property type="match status" value="1"/>
</dbReference>
<evidence type="ECO:0000313" key="8">
    <source>
        <dbReference type="Proteomes" id="UP000186851"/>
    </source>
</evidence>
<keyword evidence="3 5" id="KW-0949">S-adenosyl-L-methionine</keyword>
<reference evidence="7" key="2">
    <citation type="journal article" date="2022" name="Nat. Microbiol.">
        <title>A closed Candidatus Odinarchaeum chromosome exposes Asgard archaeal viruses.</title>
        <authorList>
            <person name="Tamarit D."/>
            <person name="Caceres E.F."/>
            <person name="Krupovic M."/>
            <person name="Nijland R."/>
            <person name="Eme L."/>
            <person name="Robinson N.P."/>
            <person name="Ettema T.J.G."/>
        </authorList>
    </citation>
    <scope>NUCLEOTIDE SEQUENCE</scope>
    <source>
        <strain evidence="7">LCB_4</strain>
    </source>
</reference>
<feature type="binding site" evidence="5">
    <location>
        <begin position="107"/>
        <end position="110"/>
    </location>
    <ligand>
        <name>S-adenosyl-L-methionine</name>
        <dbReference type="ChEBI" id="CHEBI:59789"/>
    </ligand>
</feature>
<reference evidence="7" key="1">
    <citation type="journal article" date="2017" name="Nature">
        <title>Asgard archaea illuminate the origin of eukaryotic cellular complexity.</title>
        <authorList>
            <person name="Zaremba-Niedzwiedzka K."/>
            <person name="Caceres E.F."/>
            <person name="Saw J.H."/>
            <person name="Backstrom D."/>
            <person name="Juzokaite L."/>
            <person name="Vancaester E."/>
            <person name="Seitz K.W."/>
            <person name="Anantharaman K."/>
            <person name="Starnawski P."/>
            <person name="Kjeldsen K.U."/>
            <person name="Scott M.B."/>
            <person name="Nunoura T."/>
            <person name="Banfield J.F."/>
            <person name="Schramm A."/>
            <person name="Baker B.J."/>
            <person name="Spang A."/>
            <person name="Ettema T.J.G."/>
        </authorList>
    </citation>
    <scope>NUCLEOTIDE SEQUENCE</scope>
    <source>
        <strain evidence="7">LCB_4</strain>
    </source>
</reference>
<dbReference type="Proteomes" id="UP000186851">
    <property type="component" value="Chromosome"/>
</dbReference>